<dbReference type="AlphaFoldDB" id="X1JCM6"/>
<organism evidence="1">
    <name type="scientific">marine sediment metagenome</name>
    <dbReference type="NCBI Taxonomy" id="412755"/>
    <lineage>
        <taxon>unclassified sequences</taxon>
        <taxon>metagenomes</taxon>
        <taxon>ecological metagenomes</taxon>
    </lineage>
</organism>
<proteinExistence type="predicted"/>
<reference evidence="1" key="1">
    <citation type="journal article" date="2014" name="Front. Microbiol.">
        <title>High frequency of phylogenetically diverse reductive dehalogenase-homologous genes in deep subseafloor sedimentary metagenomes.</title>
        <authorList>
            <person name="Kawai M."/>
            <person name="Futagami T."/>
            <person name="Toyoda A."/>
            <person name="Takaki Y."/>
            <person name="Nishi S."/>
            <person name="Hori S."/>
            <person name="Arai W."/>
            <person name="Tsubouchi T."/>
            <person name="Morono Y."/>
            <person name="Uchiyama I."/>
            <person name="Ito T."/>
            <person name="Fujiyama A."/>
            <person name="Inagaki F."/>
            <person name="Takami H."/>
        </authorList>
    </citation>
    <scope>NUCLEOTIDE SEQUENCE</scope>
    <source>
        <strain evidence="1">Expedition CK06-06</strain>
    </source>
</reference>
<evidence type="ECO:0008006" key="2">
    <source>
        <dbReference type="Google" id="ProtNLM"/>
    </source>
</evidence>
<gene>
    <name evidence="1" type="ORF">S06H3_06378</name>
</gene>
<evidence type="ECO:0000313" key="1">
    <source>
        <dbReference type="EMBL" id="GAH92446.1"/>
    </source>
</evidence>
<dbReference type="EMBL" id="BARV01002474">
    <property type="protein sequence ID" value="GAH92446.1"/>
    <property type="molecule type" value="Genomic_DNA"/>
</dbReference>
<accession>X1JCM6</accession>
<comment type="caution">
    <text evidence="1">The sequence shown here is derived from an EMBL/GenBank/DDBJ whole genome shotgun (WGS) entry which is preliminary data.</text>
</comment>
<protein>
    <recommendedName>
        <fullName evidence="2">Aminoglycoside phosphotransferase domain-containing protein</fullName>
    </recommendedName>
</protein>
<name>X1JCM6_9ZZZZ</name>
<sequence length="73" mass="8616">MTKEESLIKLFEDWAGEKALKFSPLPESGSYREYYRISGPGKVAIGAYNSDKKENRAFWMHRKFHRLSEYLLI</sequence>